<gene>
    <name evidence="1" type="ORF">CEXT_346941</name>
</gene>
<protein>
    <submittedName>
        <fullName evidence="1">Uncharacterized protein</fullName>
    </submittedName>
</protein>
<organism evidence="1 2">
    <name type="scientific">Caerostris extrusa</name>
    <name type="common">Bark spider</name>
    <name type="synonym">Caerostris bankana</name>
    <dbReference type="NCBI Taxonomy" id="172846"/>
    <lineage>
        <taxon>Eukaryota</taxon>
        <taxon>Metazoa</taxon>
        <taxon>Ecdysozoa</taxon>
        <taxon>Arthropoda</taxon>
        <taxon>Chelicerata</taxon>
        <taxon>Arachnida</taxon>
        <taxon>Araneae</taxon>
        <taxon>Araneomorphae</taxon>
        <taxon>Entelegynae</taxon>
        <taxon>Araneoidea</taxon>
        <taxon>Araneidae</taxon>
        <taxon>Caerostris</taxon>
    </lineage>
</organism>
<keyword evidence="2" id="KW-1185">Reference proteome</keyword>
<proteinExistence type="predicted"/>
<dbReference type="AlphaFoldDB" id="A0AAV4V7Z7"/>
<dbReference type="EMBL" id="BPLR01014085">
    <property type="protein sequence ID" value="GIY66158.1"/>
    <property type="molecule type" value="Genomic_DNA"/>
</dbReference>
<evidence type="ECO:0000313" key="2">
    <source>
        <dbReference type="Proteomes" id="UP001054945"/>
    </source>
</evidence>
<reference evidence="1 2" key="1">
    <citation type="submission" date="2021-06" db="EMBL/GenBank/DDBJ databases">
        <title>Caerostris extrusa draft genome.</title>
        <authorList>
            <person name="Kono N."/>
            <person name="Arakawa K."/>
        </authorList>
    </citation>
    <scope>NUCLEOTIDE SEQUENCE [LARGE SCALE GENOMIC DNA]</scope>
</reference>
<accession>A0AAV4V7Z7</accession>
<dbReference type="Proteomes" id="UP001054945">
    <property type="component" value="Unassembled WGS sequence"/>
</dbReference>
<sequence length="101" mass="11144">METAPLIPPVRFAQLRLFIEFTHPLFFICWSTPYRATSSPSHLDPKFGAGKRAASVLVPILKNVSLLSTHFNAAQSSNGYLRASGLSNDLGSLKKYLCTNF</sequence>
<comment type="caution">
    <text evidence="1">The sequence shown here is derived from an EMBL/GenBank/DDBJ whole genome shotgun (WGS) entry which is preliminary data.</text>
</comment>
<name>A0AAV4V7Z7_CAEEX</name>
<evidence type="ECO:0000313" key="1">
    <source>
        <dbReference type="EMBL" id="GIY66158.1"/>
    </source>
</evidence>